<sequence>MKTSFKFIIGGACFLLLFLIILFVSLTFNKKDQCLDNGGTYNSVTHTCEK</sequence>
<accession>A0A448TUA1</accession>
<gene>
    <name evidence="2" type="ORF">NCTC12871_00864</name>
</gene>
<evidence type="ECO:0000313" key="2">
    <source>
        <dbReference type="EMBL" id="VEJ09411.1"/>
    </source>
</evidence>
<protein>
    <submittedName>
        <fullName evidence="2">Uncharacterized protein</fullName>
    </submittedName>
</protein>
<name>A0A448TUA1_9PAST</name>
<dbReference type="KEGG" id="adp:NCTC12871_00864"/>
<dbReference type="AlphaFoldDB" id="A0A448TUA1"/>
<keyword evidence="3" id="KW-1185">Reference proteome</keyword>
<reference evidence="2 3" key="1">
    <citation type="submission" date="2018-12" db="EMBL/GenBank/DDBJ databases">
        <authorList>
            <consortium name="Pathogen Informatics"/>
        </authorList>
    </citation>
    <scope>NUCLEOTIDE SEQUENCE [LARGE SCALE GENOMIC DNA]</scope>
    <source>
        <strain evidence="2 3">NCTC12871</strain>
    </source>
</reference>
<dbReference type="Proteomes" id="UP000279799">
    <property type="component" value="Chromosome"/>
</dbReference>
<evidence type="ECO:0000313" key="3">
    <source>
        <dbReference type="Proteomes" id="UP000279799"/>
    </source>
</evidence>
<feature type="transmembrane region" description="Helical" evidence="1">
    <location>
        <begin position="7"/>
        <end position="28"/>
    </location>
</feature>
<keyword evidence="1" id="KW-0812">Transmembrane</keyword>
<proteinExistence type="predicted"/>
<keyword evidence="1" id="KW-1133">Transmembrane helix</keyword>
<dbReference type="EMBL" id="LR134510">
    <property type="protein sequence ID" value="VEJ09411.1"/>
    <property type="molecule type" value="Genomic_DNA"/>
</dbReference>
<evidence type="ECO:0000256" key="1">
    <source>
        <dbReference type="SAM" id="Phobius"/>
    </source>
</evidence>
<organism evidence="2 3">
    <name type="scientific">Actinobacillus delphinicola</name>
    <dbReference type="NCBI Taxonomy" id="51161"/>
    <lineage>
        <taxon>Bacteria</taxon>
        <taxon>Pseudomonadati</taxon>
        <taxon>Pseudomonadota</taxon>
        <taxon>Gammaproteobacteria</taxon>
        <taxon>Pasteurellales</taxon>
        <taxon>Pasteurellaceae</taxon>
        <taxon>Actinobacillus</taxon>
    </lineage>
</organism>
<keyword evidence="1" id="KW-0472">Membrane</keyword>